<protein>
    <submittedName>
        <fullName evidence="2">Uncharacterized protein</fullName>
    </submittedName>
</protein>
<feature type="compositionally biased region" description="Low complexity" evidence="1">
    <location>
        <begin position="1"/>
        <end position="22"/>
    </location>
</feature>
<accession>A0A7S1AD65</accession>
<organism evidence="2">
    <name type="scientific">Noctiluca scintillans</name>
    <name type="common">Sea sparkle</name>
    <name type="synonym">Red tide dinoflagellate</name>
    <dbReference type="NCBI Taxonomy" id="2966"/>
    <lineage>
        <taxon>Eukaryota</taxon>
        <taxon>Sar</taxon>
        <taxon>Alveolata</taxon>
        <taxon>Dinophyceae</taxon>
        <taxon>Noctilucales</taxon>
        <taxon>Noctilucaceae</taxon>
        <taxon>Noctiluca</taxon>
    </lineage>
</organism>
<dbReference type="EMBL" id="HBFQ01034475">
    <property type="protein sequence ID" value="CAD8849950.1"/>
    <property type="molecule type" value="Transcribed_RNA"/>
</dbReference>
<dbReference type="AlphaFoldDB" id="A0A7S1AD65"/>
<name>A0A7S1AD65_NOCSC</name>
<sequence length="458" mass="51624">MFTAAPQQPQQRLPQRGRSSPPRKGHAVEVVSPQTQEDQVMARKTANTLSLQTSLAEPLKPDDGESEINGFVQMPSGTSLDLLGELDALRQRLQVGETERRTSEERLMKRLRSLEFACECQTEQLQEQRSQMELMCRRCQLQEDKIKVTEERLHDQAILLQQAEQQLQKLDSKVSRQDQKHEHHEEVFRRSETRMDRHDAQISEHRAFLDLLSAEVEEHVFTPPSASERQHRDRRSADSDVRVRGDSGRFHLDGADPNQLSRPMHGRSLDSWGGRSSLSKSGESPLQLGLGGSGLAGSSGDRPSVSSLRDTHKVPESAVRSAPKKGVLWERIVELCSDHKYLEAYKQVIAEPEESCLLRLMQHTGPIVERLDAESNSRLIRRLIHILSSPTKEPSACIKQIFSWLWQGLEVNIHFTTSQVEDLAAALQKVAAPQSSLLPAERADAAKLLQRVSALRRG</sequence>
<reference evidence="2" key="1">
    <citation type="submission" date="2021-01" db="EMBL/GenBank/DDBJ databases">
        <authorList>
            <person name="Corre E."/>
            <person name="Pelletier E."/>
            <person name="Niang G."/>
            <person name="Scheremetjew M."/>
            <person name="Finn R."/>
            <person name="Kale V."/>
            <person name="Holt S."/>
            <person name="Cochrane G."/>
            <person name="Meng A."/>
            <person name="Brown T."/>
            <person name="Cohen L."/>
        </authorList>
    </citation>
    <scope>NUCLEOTIDE SEQUENCE</scope>
</reference>
<dbReference type="SUPFAM" id="SSF57997">
    <property type="entry name" value="Tropomyosin"/>
    <property type="match status" value="1"/>
</dbReference>
<proteinExistence type="predicted"/>
<feature type="region of interest" description="Disordered" evidence="1">
    <location>
        <begin position="221"/>
        <end position="320"/>
    </location>
</feature>
<feature type="region of interest" description="Disordered" evidence="1">
    <location>
        <begin position="1"/>
        <end position="41"/>
    </location>
</feature>
<gene>
    <name evidence="2" type="ORF">NSCI0253_LOCUS24300</name>
</gene>
<feature type="compositionally biased region" description="Basic and acidic residues" evidence="1">
    <location>
        <begin position="228"/>
        <end position="254"/>
    </location>
</feature>
<feature type="region of interest" description="Disordered" evidence="1">
    <location>
        <begin position="173"/>
        <end position="193"/>
    </location>
</feature>
<evidence type="ECO:0000256" key="1">
    <source>
        <dbReference type="SAM" id="MobiDB-lite"/>
    </source>
</evidence>
<evidence type="ECO:0000313" key="2">
    <source>
        <dbReference type="EMBL" id="CAD8849950.1"/>
    </source>
</evidence>